<dbReference type="PANTHER" id="PTHR45656">
    <property type="entry name" value="PROTEIN CBR-CLEC-78"/>
    <property type="match status" value="1"/>
</dbReference>
<evidence type="ECO:0000259" key="5">
    <source>
        <dbReference type="PROSITE" id="PS50923"/>
    </source>
</evidence>
<sequence>FALSRAVPAFFYKSLHLTLPLVFAFHNLVLYRRTTMRTATGTIVILSFAFLATAQEAQECSAPLEYPHTRLKFTSRQTFRSGEKVYYRCAEDFTPSKGSRSVECQNGKWSRLTLKCEKITCGNAGDLPNGHFHYEGQTYVGEKVYAKCNEGYMLKGRNYMICKRSGWTGELPSCEEKEITCSSPVVNNSVKSGREVSVHHVGDTINITCSTGFQLDGAQQLTCGSDGQWQPKLPQCFLSPDKRPAGGCDAPLIVSSSNANLADEYITMTSFSSGDKVYYSCDVGYTPVGGSRIRTCDNGKWTPLKLKCERKLCGHAGVISNGQFVYTGVEFGDTATAECDEGFILVGRATRHCLSNGWDGRPPVCEAVECQEPTETNAQRRNFQEPPYTFRNVILYGCQVGSLVGSREIWCTKNGTWSSPPPQCKVIQCRSPNIPNAFWINSHKKTYRPMETISSFKCKYGYNFTGSTHITCGSEGQWLQTLPKCL</sequence>
<name>A0A315W8G9_GAMAF</name>
<dbReference type="Proteomes" id="UP000250572">
    <property type="component" value="Unassembled WGS sequence"/>
</dbReference>
<keyword evidence="4" id="KW-0768">Sushi</keyword>
<feature type="disulfide bond" evidence="4">
    <location>
        <begin position="458"/>
        <end position="485"/>
    </location>
</feature>
<feature type="disulfide bond" evidence="4">
    <location>
        <begin position="89"/>
        <end position="116"/>
    </location>
</feature>
<dbReference type="STRING" id="33528.ENSGAFP00000004924"/>
<feature type="non-terminal residue" evidence="6">
    <location>
        <position position="486"/>
    </location>
</feature>
<dbReference type="CDD" id="cd00033">
    <property type="entry name" value="CCP"/>
    <property type="match status" value="7"/>
</dbReference>
<gene>
    <name evidence="6" type="ORF">CCH79_00006530</name>
</gene>
<feature type="disulfide bond" evidence="4">
    <location>
        <begin position="281"/>
        <end position="308"/>
    </location>
</feature>
<keyword evidence="7" id="KW-1185">Reference proteome</keyword>
<proteinExistence type="predicted"/>
<evidence type="ECO:0000256" key="4">
    <source>
        <dbReference type="PROSITE-ProRule" id="PRU00302"/>
    </source>
</evidence>
<dbReference type="Gene3D" id="2.10.70.10">
    <property type="entry name" value="Complement Module, domain 1"/>
    <property type="match status" value="7"/>
</dbReference>
<reference evidence="6 7" key="1">
    <citation type="journal article" date="2018" name="G3 (Bethesda)">
        <title>A High-Quality Reference Genome for the Invasive Mosquitofish Gambusia affinis Using a Chicago Library.</title>
        <authorList>
            <person name="Hoffberg S.L."/>
            <person name="Troendle N.J."/>
            <person name="Glenn T.C."/>
            <person name="Mahmud O."/>
            <person name="Louha S."/>
            <person name="Chalopin D."/>
            <person name="Bennetzen J.L."/>
            <person name="Mauricio R."/>
        </authorList>
    </citation>
    <scope>NUCLEOTIDE SEQUENCE [LARGE SCALE GENOMIC DNA]</scope>
    <source>
        <strain evidence="6">NE01/NJP1002.9</strain>
        <tissue evidence="6">Muscle</tissue>
    </source>
</reference>
<evidence type="ECO:0000256" key="3">
    <source>
        <dbReference type="ARBA" id="ARBA00023157"/>
    </source>
</evidence>
<feature type="domain" description="Sushi" evidence="5">
    <location>
        <begin position="368"/>
        <end position="426"/>
    </location>
</feature>
<keyword evidence="3 4" id="KW-1015">Disulfide bond</keyword>
<organism evidence="6 7">
    <name type="scientific">Gambusia affinis</name>
    <name type="common">Western mosquitofish</name>
    <name type="synonym">Heterandria affinis</name>
    <dbReference type="NCBI Taxonomy" id="33528"/>
    <lineage>
        <taxon>Eukaryota</taxon>
        <taxon>Metazoa</taxon>
        <taxon>Chordata</taxon>
        <taxon>Craniata</taxon>
        <taxon>Vertebrata</taxon>
        <taxon>Euteleostomi</taxon>
        <taxon>Actinopterygii</taxon>
        <taxon>Neopterygii</taxon>
        <taxon>Teleostei</taxon>
        <taxon>Neoteleostei</taxon>
        <taxon>Acanthomorphata</taxon>
        <taxon>Ovalentaria</taxon>
        <taxon>Atherinomorphae</taxon>
        <taxon>Cyprinodontiformes</taxon>
        <taxon>Poeciliidae</taxon>
        <taxon>Poeciliinae</taxon>
        <taxon>Gambusia</taxon>
    </lineage>
</organism>
<comment type="caution">
    <text evidence="6">The sequence shown here is derived from an EMBL/GenBank/DDBJ whole genome shotgun (WGS) entry which is preliminary data.</text>
</comment>
<dbReference type="PROSITE" id="PS50923">
    <property type="entry name" value="SUSHI"/>
    <property type="match status" value="7"/>
</dbReference>
<evidence type="ECO:0000313" key="7">
    <source>
        <dbReference type="Proteomes" id="UP000250572"/>
    </source>
</evidence>
<feature type="non-terminal residue" evidence="6">
    <location>
        <position position="1"/>
    </location>
</feature>
<evidence type="ECO:0000256" key="1">
    <source>
        <dbReference type="ARBA" id="ARBA00022729"/>
    </source>
</evidence>
<feature type="domain" description="Sushi" evidence="5">
    <location>
        <begin position="119"/>
        <end position="176"/>
    </location>
</feature>
<feature type="disulfide bond" evidence="4">
    <location>
        <begin position="429"/>
        <end position="472"/>
    </location>
</feature>
<dbReference type="PANTHER" id="PTHR45656:SF4">
    <property type="entry name" value="PROTEIN CBR-CLEC-78"/>
    <property type="match status" value="1"/>
</dbReference>
<dbReference type="Pfam" id="PF00084">
    <property type="entry name" value="Sushi"/>
    <property type="match status" value="7"/>
</dbReference>
<accession>A0A315W8G9</accession>
<evidence type="ECO:0000256" key="2">
    <source>
        <dbReference type="ARBA" id="ARBA00022737"/>
    </source>
</evidence>
<dbReference type="InterPro" id="IPR051277">
    <property type="entry name" value="SEZ6_CSMD_C4BPB_Regulators"/>
</dbReference>
<feature type="domain" description="Sushi" evidence="5">
    <location>
        <begin position="179"/>
        <end position="238"/>
    </location>
</feature>
<dbReference type="InterPro" id="IPR035976">
    <property type="entry name" value="Sushi/SCR/CCP_sf"/>
</dbReference>
<dbReference type="SMART" id="SM00032">
    <property type="entry name" value="CCP"/>
    <property type="match status" value="7"/>
</dbReference>
<dbReference type="SUPFAM" id="SSF57535">
    <property type="entry name" value="Complement control module/SCR domain"/>
    <property type="match status" value="7"/>
</dbReference>
<evidence type="ECO:0000313" key="6">
    <source>
        <dbReference type="EMBL" id="PWA31667.1"/>
    </source>
</evidence>
<feature type="domain" description="Sushi" evidence="5">
    <location>
        <begin position="58"/>
        <end position="118"/>
    </location>
</feature>
<protein>
    <recommendedName>
        <fullName evidence="5">Sushi domain-containing protein</fullName>
    </recommendedName>
</protein>
<feature type="domain" description="Sushi" evidence="5">
    <location>
        <begin position="427"/>
        <end position="486"/>
    </location>
</feature>
<dbReference type="EMBL" id="NHOQ01000244">
    <property type="protein sequence ID" value="PWA31667.1"/>
    <property type="molecule type" value="Genomic_DNA"/>
</dbReference>
<feature type="domain" description="Sushi" evidence="5">
    <location>
        <begin position="246"/>
        <end position="310"/>
    </location>
</feature>
<dbReference type="AlphaFoldDB" id="A0A315W8G9"/>
<dbReference type="InterPro" id="IPR000436">
    <property type="entry name" value="Sushi_SCR_CCP_dom"/>
</dbReference>
<feature type="disulfide bond" evidence="4">
    <location>
        <begin position="209"/>
        <end position="236"/>
    </location>
</feature>
<feature type="domain" description="Sushi" evidence="5">
    <location>
        <begin position="311"/>
        <end position="367"/>
    </location>
</feature>
<comment type="caution">
    <text evidence="4">Lacks conserved residue(s) required for the propagation of feature annotation.</text>
</comment>
<keyword evidence="2" id="KW-0677">Repeat</keyword>
<keyword evidence="1" id="KW-0732">Signal</keyword>